<reference evidence="2" key="1">
    <citation type="submission" date="2017-03" db="EMBL/GenBank/DDBJ databases">
        <authorList>
            <person name="Herbold C."/>
        </authorList>
    </citation>
    <scope>NUCLEOTIDE SEQUENCE [LARGE SCALE GENOMIC DNA]</scope>
</reference>
<dbReference type="SUPFAM" id="SSF53067">
    <property type="entry name" value="Actin-like ATPase domain"/>
    <property type="match status" value="2"/>
</dbReference>
<dbReference type="AlphaFoldDB" id="A0A2H1FEW9"/>
<evidence type="ECO:0000313" key="1">
    <source>
        <dbReference type="EMBL" id="SMH71305.1"/>
    </source>
</evidence>
<evidence type="ECO:0008006" key="3">
    <source>
        <dbReference type="Google" id="ProtNLM"/>
    </source>
</evidence>
<dbReference type="RefSeq" id="WP_157927300.1">
    <property type="nucleotide sequence ID" value="NZ_LT841358.1"/>
</dbReference>
<dbReference type="CDD" id="cd10227">
    <property type="entry name" value="ASKHA_NBD_ParM-like"/>
    <property type="match status" value="1"/>
</dbReference>
<dbReference type="Proteomes" id="UP000230607">
    <property type="component" value="Chromosome 1"/>
</dbReference>
<dbReference type="OrthoDB" id="384127at2157"/>
<dbReference type="InterPro" id="IPR043129">
    <property type="entry name" value="ATPase_NBD"/>
</dbReference>
<sequence>MTAIGLDVGTGFVKCVSDTKKIKFPSLCAYRQHAIWENKKGKIEAVGDEAVKISEYPDAVVIRPVMLGRPVHEKGFEELVKKAVELVLQNNDAIGQECDLARFFMVVGLPYEARSHAKNIQKMVTRLFHPKRCDIVPQVLGTLIDVDLSSAIVTSIGQGTTEIVAFKDYSAIRGISIHHAVNDISSKLGTSKTAYLDNDIFTNPQVNPLVAMLADSILDDLNGMRQDLQHLPIVVSGGGIMIPGLKEALETRLLEDIILPEDPVMSNALGLFKLASQEC</sequence>
<proteinExistence type="predicted"/>
<gene>
    <name evidence="1" type="ORF">NCS_11112</name>
</gene>
<name>A0A2H1FEW9_9ARCH</name>
<accession>A0A2H1FEW9</accession>
<evidence type="ECO:0000313" key="2">
    <source>
        <dbReference type="Proteomes" id="UP000230607"/>
    </source>
</evidence>
<keyword evidence="2" id="KW-1185">Reference proteome</keyword>
<dbReference type="EMBL" id="LT841358">
    <property type="protein sequence ID" value="SMH71305.1"/>
    <property type="molecule type" value="Genomic_DNA"/>
</dbReference>
<dbReference type="Gene3D" id="3.30.420.40">
    <property type="match status" value="1"/>
</dbReference>
<protein>
    <recommendedName>
        <fullName evidence="3">Actin-actin family protein</fullName>
    </recommendedName>
</protein>
<organism evidence="1 2">
    <name type="scientific">Candidatus Nitrosotalea okcheonensis</name>
    <dbReference type="NCBI Taxonomy" id="1903276"/>
    <lineage>
        <taxon>Archaea</taxon>
        <taxon>Nitrososphaerota</taxon>
        <taxon>Nitrososphaeria</taxon>
        <taxon>Nitrosotaleales</taxon>
        <taxon>Nitrosotaleaceae</taxon>
        <taxon>Nitrosotalea</taxon>
    </lineage>
</organism>